<dbReference type="EMBL" id="JAWDGP010006036">
    <property type="protein sequence ID" value="KAK3748250.1"/>
    <property type="molecule type" value="Genomic_DNA"/>
</dbReference>
<proteinExistence type="predicted"/>
<reference evidence="3" key="1">
    <citation type="journal article" date="2023" name="G3 (Bethesda)">
        <title>A reference genome for the long-term kleptoplast-retaining sea slug Elysia crispata morphotype clarki.</title>
        <authorList>
            <person name="Eastman K.E."/>
            <person name="Pendleton A.L."/>
            <person name="Shaikh M.A."/>
            <person name="Suttiyut T."/>
            <person name="Ogas R."/>
            <person name="Tomko P."/>
            <person name="Gavelis G."/>
            <person name="Widhalm J.R."/>
            <person name="Wisecaver J.H."/>
        </authorList>
    </citation>
    <scope>NUCLEOTIDE SEQUENCE</scope>
    <source>
        <strain evidence="3">ECLA1</strain>
    </source>
</reference>
<accession>A0AAE0YJQ0</accession>
<dbReference type="InterPro" id="IPR013103">
    <property type="entry name" value="RVT_2"/>
</dbReference>
<evidence type="ECO:0000313" key="4">
    <source>
        <dbReference type="Proteomes" id="UP001283361"/>
    </source>
</evidence>
<name>A0AAE0YJQ0_9GAST</name>
<dbReference type="AlphaFoldDB" id="A0AAE0YJQ0"/>
<comment type="caution">
    <text evidence="3">The sequence shown here is derived from an EMBL/GenBank/DDBJ whole genome shotgun (WGS) entry which is preliminary data.</text>
</comment>
<feature type="region of interest" description="Disordered" evidence="1">
    <location>
        <begin position="203"/>
        <end position="228"/>
    </location>
</feature>
<sequence length="228" mass="26907">MLTNGKKLWMRKCMHWEKMRPMTLPPCLQIEMQWGGRWVYNIKLGPNNEEQYKARFVAKGYSQIPDIDYQETFSPTARMASIRTLMQIAVQHDLTVHQMDVKTAFLNAPIDCELYVEQPEGYEIKSKNDEKLVLRLKKSLYGLKQSGRNWNHTLHTYLIEQGYSQSRTDSCVYKKHSEGQPDDYTIVVIWVDDLLLARKHESTMTNEKDTQTKVSHERSWQNKLVLRH</sequence>
<gene>
    <name evidence="3" type="ORF">RRG08_039503</name>
</gene>
<dbReference type="Proteomes" id="UP001283361">
    <property type="component" value="Unassembled WGS sequence"/>
</dbReference>
<keyword evidence="4" id="KW-1185">Reference proteome</keyword>
<dbReference type="Pfam" id="PF07727">
    <property type="entry name" value="RVT_2"/>
    <property type="match status" value="1"/>
</dbReference>
<protein>
    <recommendedName>
        <fullName evidence="2">Reverse transcriptase Ty1/copia-type domain-containing protein</fullName>
    </recommendedName>
</protein>
<evidence type="ECO:0000259" key="2">
    <source>
        <dbReference type="Pfam" id="PF07727"/>
    </source>
</evidence>
<feature type="compositionally biased region" description="Basic and acidic residues" evidence="1">
    <location>
        <begin position="203"/>
        <end position="220"/>
    </location>
</feature>
<evidence type="ECO:0000256" key="1">
    <source>
        <dbReference type="SAM" id="MobiDB-lite"/>
    </source>
</evidence>
<feature type="domain" description="Reverse transcriptase Ty1/copia-type" evidence="2">
    <location>
        <begin position="35"/>
        <end position="208"/>
    </location>
</feature>
<organism evidence="3 4">
    <name type="scientific">Elysia crispata</name>
    <name type="common">lettuce slug</name>
    <dbReference type="NCBI Taxonomy" id="231223"/>
    <lineage>
        <taxon>Eukaryota</taxon>
        <taxon>Metazoa</taxon>
        <taxon>Spiralia</taxon>
        <taxon>Lophotrochozoa</taxon>
        <taxon>Mollusca</taxon>
        <taxon>Gastropoda</taxon>
        <taxon>Heterobranchia</taxon>
        <taxon>Euthyneura</taxon>
        <taxon>Panpulmonata</taxon>
        <taxon>Sacoglossa</taxon>
        <taxon>Placobranchoidea</taxon>
        <taxon>Plakobranchidae</taxon>
        <taxon>Elysia</taxon>
    </lineage>
</organism>
<evidence type="ECO:0000313" key="3">
    <source>
        <dbReference type="EMBL" id="KAK3748250.1"/>
    </source>
</evidence>